<keyword evidence="7" id="KW-1185">Reference proteome</keyword>
<evidence type="ECO:0000313" key="5">
    <source>
        <dbReference type="EMBL" id="WMC86233.1"/>
    </source>
</evidence>
<dbReference type="InterPro" id="IPR050039">
    <property type="entry name" value="MAB_1171c-like"/>
</dbReference>
<feature type="transmembrane region" description="Helical" evidence="2">
    <location>
        <begin position="177"/>
        <end position="197"/>
    </location>
</feature>
<accession>A0AAX3ZHY7</accession>
<dbReference type="AlphaFoldDB" id="A0AAX3ZHY7"/>
<proteinExistence type="predicted"/>
<gene>
    <name evidence="4" type="ORF">ACGU38_35860</name>
    <name evidence="5" type="ORF">P7W03_11915</name>
</gene>
<evidence type="ECO:0000313" key="7">
    <source>
        <dbReference type="Proteomes" id="UP001605990"/>
    </source>
</evidence>
<dbReference type="Proteomes" id="UP001231701">
    <property type="component" value="Chromosome"/>
</dbReference>
<dbReference type="EMBL" id="JBIENY010000505">
    <property type="protein sequence ID" value="MFG6300714.1"/>
    <property type="molecule type" value="Genomic_DNA"/>
</dbReference>
<feature type="transmembrane region" description="Helical" evidence="2">
    <location>
        <begin position="6"/>
        <end position="21"/>
    </location>
</feature>
<dbReference type="NCBIfam" id="NF042915">
    <property type="entry name" value="MAB_1171c_fam"/>
    <property type="match status" value="1"/>
</dbReference>
<dbReference type="GeneID" id="90942741"/>
<feature type="compositionally biased region" description="Basic and acidic residues" evidence="1">
    <location>
        <begin position="337"/>
        <end position="346"/>
    </location>
</feature>
<feature type="domain" description="DUF6545" evidence="3">
    <location>
        <begin position="246"/>
        <end position="349"/>
    </location>
</feature>
<feature type="transmembrane region" description="Helical" evidence="2">
    <location>
        <begin position="146"/>
        <end position="165"/>
    </location>
</feature>
<reference evidence="4 7" key="2">
    <citation type="submission" date="2024-10" db="EMBL/GenBank/DDBJ databases">
        <title>Draft genome assembly of a novel steroid transforming actinomycete isolated from African clawed frog Xenopus laevis.</title>
        <authorList>
            <person name="Bragin E."/>
            <person name="Kollerov V."/>
            <person name="Donova M.V."/>
        </authorList>
    </citation>
    <scope>NUCLEOTIDE SEQUENCE [LARGE SCALE GENOMIC DNA]</scope>
    <source>
        <strain evidence="4 7">MTOC-St3</strain>
    </source>
</reference>
<feature type="transmembrane region" description="Helical" evidence="2">
    <location>
        <begin position="217"/>
        <end position="239"/>
    </location>
</feature>
<evidence type="ECO:0000259" key="3">
    <source>
        <dbReference type="Pfam" id="PF20182"/>
    </source>
</evidence>
<evidence type="ECO:0000313" key="4">
    <source>
        <dbReference type="EMBL" id="MFG6300714.1"/>
    </source>
</evidence>
<dbReference type="InterPro" id="IPR046675">
    <property type="entry name" value="DUF6545"/>
</dbReference>
<keyword evidence="2" id="KW-0812">Transmembrane</keyword>
<evidence type="ECO:0000256" key="1">
    <source>
        <dbReference type="SAM" id="MobiDB-lite"/>
    </source>
</evidence>
<feature type="transmembrane region" description="Helical" evidence="2">
    <location>
        <begin position="33"/>
        <end position="54"/>
    </location>
</feature>
<evidence type="ECO:0000256" key="2">
    <source>
        <dbReference type="SAM" id="Phobius"/>
    </source>
</evidence>
<dbReference type="RefSeq" id="WP_019326324.1">
    <property type="nucleotide sequence ID" value="NZ_CP121271.1"/>
</dbReference>
<evidence type="ECO:0000313" key="6">
    <source>
        <dbReference type="Proteomes" id="UP001231701"/>
    </source>
</evidence>
<feature type="region of interest" description="Disordered" evidence="1">
    <location>
        <begin position="337"/>
        <end position="403"/>
    </location>
</feature>
<keyword evidence="2" id="KW-1133">Transmembrane helix</keyword>
<name>A0AAX3ZHY7_STRRO</name>
<protein>
    <submittedName>
        <fullName evidence="4">MAB_1171c family putative transporter</fullName>
    </submittedName>
</protein>
<feature type="transmembrane region" description="Helical" evidence="2">
    <location>
        <begin position="100"/>
        <end position="122"/>
    </location>
</feature>
<reference evidence="5" key="1">
    <citation type="submission" date="2023-03" db="EMBL/GenBank/DDBJ databases">
        <title>Borrelidin-producing and root-colonizing Streptomyces rochei is a potent biopesticide for soil-borne oomycete-caused plant diseases.</title>
        <authorList>
            <person name="Zhou D."/>
            <person name="Wang X."/>
            <person name="Navarro-Munoz J.C."/>
            <person name="Li W."/>
            <person name="Li J."/>
            <person name="Jiu M."/>
            <person name="Deng S."/>
            <person name="Ye Y."/>
            <person name="Daly P."/>
            <person name="Wei L."/>
        </authorList>
    </citation>
    <scope>NUCLEOTIDE SEQUENCE</scope>
    <source>
        <strain evidence="5">JK1</strain>
    </source>
</reference>
<organism evidence="5 6">
    <name type="scientific">Streptomyces rochei</name>
    <name type="common">Streptomyces parvullus</name>
    <dbReference type="NCBI Taxonomy" id="1928"/>
    <lineage>
        <taxon>Bacteria</taxon>
        <taxon>Bacillati</taxon>
        <taxon>Actinomycetota</taxon>
        <taxon>Actinomycetes</taxon>
        <taxon>Kitasatosporales</taxon>
        <taxon>Streptomycetaceae</taxon>
        <taxon>Streptomyces</taxon>
        <taxon>Streptomyces rochei group</taxon>
    </lineage>
</organism>
<keyword evidence="2" id="KW-0472">Membrane</keyword>
<dbReference type="Pfam" id="PF20182">
    <property type="entry name" value="DUF6545"/>
    <property type="match status" value="1"/>
</dbReference>
<dbReference type="EMBL" id="CP121271">
    <property type="protein sequence ID" value="WMC86233.1"/>
    <property type="molecule type" value="Genomic_DNA"/>
</dbReference>
<dbReference type="Proteomes" id="UP001605990">
    <property type="component" value="Unassembled WGS sequence"/>
</dbReference>
<feature type="transmembrane region" description="Helical" evidence="2">
    <location>
        <begin position="66"/>
        <end position="88"/>
    </location>
</feature>
<sequence length="403" mass="43741">MSLVVYFAAFVFGATSVLLFRRPRTAVRHPLTLSTCAAVLLGALVFVCAAPATLATVNDLTGVPNFGAPLTYGMLSAYSCAVLVLLINWRGGPRRRVRRLVLRTMAAYGLLVAAIVVLFALADARTERLTDLDTYYAATPFMREMILLYLLGHSAAMLVMCAVCVKWGREVGGLLRAGLRLILLGALLDVLGFQLTKYTAVVARWYGHDLDFLSTDVAPPMASLAAVLCSAGFVLPRLLPPVLAQWRGLDDHRRLEPLWSLVKPVCTAPEQPAAWWRLPRERLQWREVSIHDALLTLAPYFDHRVRERVRDTALSAGRTPHEARLAAEAAMLADAARRAVAREEPPRSTGSYRLHATEVPGPGGLVELARALDRPAAGDAASNGPVPPRPAGPVTGPEESHVA</sequence>